<sequence length="275" mass="29593">MTIRPALLASLSLLLVQGGCGVEMPVAQAMPDRPMRVMSLNQCTDQLLLALLPPDRIASVTWLSRDPRYSAQVEAARRVPVNHGSVEEVARTRPDLIVTDTFSNPAGRAMLRRLGYPVIELADSGNVAGIRQNVAALANALREENRGRMLIARMDRQLVPKPLRRPVTVASWGRDGMGESPLLTAIVDAAGLKLVGEQGGVEALLRTKPDYLIRGVSDPREGTLGDNVSGHPLVRRLWPATKRLVIAQSATICGTPAIGDAAVKLRQSIDAKLAS</sequence>
<dbReference type="RefSeq" id="WP_202090765.1">
    <property type="nucleotide sequence ID" value="NZ_CP061035.1"/>
</dbReference>
<feature type="domain" description="Fe/B12 periplasmic-binding" evidence="1">
    <location>
        <begin position="37"/>
        <end position="242"/>
    </location>
</feature>
<dbReference type="PANTHER" id="PTHR30535">
    <property type="entry name" value="VITAMIN B12-BINDING PROTEIN"/>
    <property type="match status" value="1"/>
</dbReference>
<evidence type="ECO:0000313" key="2">
    <source>
        <dbReference type="EMBL" id="QQV76004.1"/>
    </source>
</evidence>
<reference evidence="3" key="1">
    <citation type="submission" date="2020-09" db="EMBL/GenBank/DDBJ databases">
        <title>Sphingomonas sp., a new species isolated from pork steak.</title>
        <authorList>
            <person name="Heidler von Heilborn D."/>
        </authorList>
    </citation>
    <scope>NUCLEOTIDE SEQUENCE [LARGE SCALE GENOMIC DNA]</scope>
</reference>
<name>A0A974NSB4_9SPHN</name>
<dbReference type="KEGG" id="sari:H5J25_10490"/>
<organism evidence="2 3">
    <name type="scientific">Sphingomonas aliaeris</name>
    <dbReference type="NCBI Taxonomy" id="2759526"/>
    <lineage>
        <taxon>Bacteria</taxon>
        <taxon>Pseudomonadati</taxon>
        <taxon>Pseudomonadota</taxon>
        <taxon>Alphaproteobacteria</taxon>
        <taxon>Sphingomonadales</taxon>
        <taxon>Sphingomonadaceae</taxon>
        <taxon>Sphingomonas</taxon>
    </lineage>
</organism>
<keyword evidence="3" id="KW-1185">Reference proteome</keyword>
<dbReference type="AlphaFoldDB" id="A0A974NSB4"/>
<dbReference type="EMBL" id="CP061035">
    <property type="protein sequence ID" value="QQV76004.1"/>
    <property type="molecule type" value="Genomic_DNA"/>
</dbReference>
<dbReference type="Gene3D" id="3.40.50.1980">
    <property type="entry name" value="Nitrogenase molybdenum iron protein domain"/>
    <property type="match status" value="1"/>
</dbReference>
<accession>A0A974NSB4</accession>
<dbReference type="PANTHER" id="PTHR30535:SF34">
    <property type="entry name" value="MOLYBDATE-BINDING PROTEIN MOLA"/>
    <property type="match status" value="1"/>
</dbReference>
<evidence type="ECO:0000259" key="1">
    <source>
        <dbReference type="Pfam" id="PF01497"/>
    </source>
</evidence>
<dbReference type="InterPro" id="IPR050902">
    <property type="entry name" value="ABC_Transporter_SBP"/>
</dbReference>
<gene>
    <name evidence="2" type="ORF">H5J25_10490</name>
</gene>
<dbReference type="Proteomes" id="UP000595894">
    <property type="component" value="Chromosome"/>
</dbReference>
<protein>
    <submittedName>
        <fullName evidence="2">ABC transporter substrate-binding protein</fullName>
    </submittedName>
</protein>
<dbReference type="Pfam" id="PF01497">
    <property type="entry name" value="Peripla_BP_2"/>
    <property type="match status" value="1"/>
</dbReference>
<dbReference type="GO" id="GO:0071281">
    <property type="term" value="P:cellular response to iron ion"/>
    <property type="evidence" value="ECO:0007669"/>
    <property type="project" value="TreeGrafter"/>
</dbReference>
<proteinExistence type="predicted"/>
<dbReference type="SUPFAM" id="SSF53807">
    <property type="entry name" value="Helical backbone' metal receptor"/>
    <property type="match status" value="1"/>
</dbReference>
<evidence type="ECO:0000313" key="3">
    <source>
        <dbReference type="Proteomes" id="UP000595894"/>
    </source>
</evidence>
<dbReference type="InterPro" id="IPR002491">
    <property type="entry name" value="ABC_transptr_periplasmic_BD"/>
</dbReference>